<reference evidence="2 3" key="1">
    <citation type="submission" date="2018-12" db="EMBL/GenBank/DDBJ databases">
        <title>First genome draft of Desulfovibrio legallis sp. nov.</title>
        <authorList>
            <person name="Ben Dhia O."/>
            <person name="Najjari A."/>
            <person name="Ferjani R."/>
            <person name="Fhoula I."/>
            <person name="Fardeau M.-L."/>
            <person name="Boudabbous A."/>
            <person name="Ouzari H.I."/>
        </authorList>
    </citation>
    <scope>NUCLEOTIDE SEQUENCE [LARGE SCALE GENOMIC DNA]</scope>
    <source>
        <strain evidence="2 3">H1T</strain>
    </source>
</reference>
<comment type="caution">
    <text evidence="2">The sequence shown here is derived from an EMBL/GenBank/DDBJ whole genome shotgun (WGS) entry which is preliminary data.</text>
</comment>
<accession>A0A6H3FBF2</accession>
<evidence type="ECO:0000313" key="3">
    <source>
        <dbReference type="Proteomes" id="UP000292919"/>
    </source>
</evidence>
<dbReference type="EMBL" id="SIXC01000007">
    <property type="protein sequence ID" value="TBH79676.1"/>
    <property type="molecule type" value="Genomic_DNA"/>
</dbReference>
<protein>
    <submittedName>
        <fullName evidence="2">Uncharacterized protein</fullName>
    </submittedName>
</protein>
<gene>
    <name evidence="2" type="ORF">EB812_07145</name>
</gene>
<sequence>MDNRFGTTEDMIIQPVEENGATYMLAIDKAGLYMTTATYVGSVMADRNRYSSDRKGVKARLVALGLDPEELLNANQHRIKSETVSTKKVNPLKASKRGSKG</sequence>
<evidence type="ECO:0000256" key="1">
    <source>
        <dbReference type="SAM" id="MobiDB-lite"/>
    </source>
</evidence>
<proteinExistence type="predicted"/>
<feature type="region of interest" description="Disordered" evidence="1">
    <location>
        <begin position="82"/>
        <end position="101"/>
    </location>
</feature>
<name>A0A6H3FBF2_9BACT</name>
<evidence type="ECO:0000313" key="2">
    <source>
        <dbReference type="EMBL" id="TBH79676.1"/>
    </source>
</evidence>
<dbReference type="Proteomes" id="UP000292919">
    <property type="component" value="Unassembled WGS sequence"/>
</dbReference>
<organism evidence="2 3">
    <name type="scientific">Desulfovibrio legallii</name>
    <dbReference type="NCBI Taxonomy" id="571438"/>
    <lineage>
        <taxon>Bacteria</taxon>
        <taxon>Pseudomonadati</taxon>
        <taxon>Thermodesulfobacteriota</taxon>
        <taxon>Desulfovibrionia</taxon>
        <taxon>Desulfovibrionales</taxon>
        <taxon>Desulfovibrionaceae</taxon>
        <taxon>Desulfovibrio</taxon>
    </lineage>
</organism>
<keyword evidence="3" id="KW-1185">Reference proteome</keyword>
<dbReference type="RefSeq" id="WP_130957971.1">
    <property type="nucleotide sequence ID" value="NZ_JBHSHA010000008.1"/>
</dbReference>
<dbReference type="AlphaFoldDB" id="A0A6H3FBF2"/>